<dbReference type="Gene3D" id="1.20.1250.20">
    <property type="entry name" value="MFS general substrate transporter like domains"/>
    <property type="match status" value="1"/>
</dbReference>
<dbReference type="InterPro" id="IPR020846">
    <property type="entry name" value="MFS_dom"/>
</dbReference>
<feature type="domain" description="Major facilitator superfamily (MFS) profile" evidence="7">
    <location>
        <begin position="88"/>
        <end position="482"/>
    </location>
</feature>
<evidence type="ECO:0000256" key="6">
    <source>
        <dbReference type="SAM" id="Phobius"/>
    </source>
</evidence>
<name>S3CTV6_GLAL2</name>
<dbReference type="OrthoDB" id="413079at2759"/>
<feature type="transmembrane region" description="Helical" evidence="6">
    <location>
        <begin position="306"/>
        <end position="331"/>
    </location>
</feature>
<dbReference type="RefSeq" id="XP_008083911.1">
    <property type="nucleotide sequence ID" value="XM_008085720.1"/>
</dbReference>
<dbReference type="HOGENOM" id="CLU_021993_1_0_1"/>
<dbReference type="InterPro" id="IPR011701">
    <property type="entry name" value="MFS"/>
</dbReference>
<evidence type="ECO:0000313" key="9">
    <source>
        <dbReference type="Proteomes" id="UP000016922"/>
    </source>
</evidence>
<feature type="transmembrane region" description="Helical" evidence="6">
    <location>
        <begin position="458"/>
        <end position="478"/>
    </location>
</feature>
<organism evidence="8 9">
    <name type="scientific">Glarea lozoyensis (strain ATCC 20868 / MF5171)</name>
    <dbReference type="NCBI Taxonomy" id="1116229"/>
    <lineage>
        <taxon>Eukaryota</taxon>
        <taxon>Fungi</taxon>
        <taxon>Dikarya</taxon>
        <taxon>Ascomycota</taxon>
        <taxon>Pezizomycotina</taxon>
        <taxon>Leotiomycetes</taxon>
        <taxon>Helotiales</taxon>
        <taxon>Helotiaceae</taxon>
        <taxon>Glarea</taxon>
    </lineage>
</organism>
<feature type="transmembrane region" description="Helical" evidence="6">
    <location>
        <begin position="395"/>
        <end position="417"/>
    </location>
</feature>
<dbReference type="AlphaFoldDB" id="S3CTV6"/>
<dbReference type="GeneID" id="19460020"/>
<evidence type="ECO:0000313" key="8">
    <source>
        <dbReference type="EMBL" id="EPE29802.1"/>
    </source>
</evidence>
<dbReference type="PANTHER" id="PTHR23514">
    <property type="entry name" value="BYPASS OF STOP CODON PROTEIN 6"/>
    <property type="match status" value="1"/>
</dbReference>
<dbReference type="Proteomes" id="UP000016922">
    <property type="component" value="Unassembled WGS sequence"/>
</dbReference>
<reference evidence="8 9" key="1">
    <citation type="journal article" date="2013" name="BMC Genomics">
        <title>Genomics-driven discovery of the pneumocandin biosynthetic gene cluster in the fungus Glarea lozoyensis.</title>
        <authorList>
            <person name="Chen L."/>
            <person name="Yue Q."/>
            <person name="Zhang X."/>
            <person name="Xiang M."/>
            <person name="Wang C."/>
            <person name="Li S."/>
            <person name="Che Y."/>
            <person name="Ortiz-Lopez F.J."/>
            <person name="Bills G.F."/>
            <person name="Liu X."/>
            <person name="An Z."/>
        </authorList>
    </citation>
    <scope>NUCLEOTIDE SEQUENCE [LARGE SCALE GENOMIC DNA]</scope>
    <source>
        <strain evidence="9">ATCC 20868 / MF5171</strain>
    </source>
</reference>
<dbReference type="Pfam" id="PF07690">
    <property type="entry name" value="MFS_1"/>
    <property type="match status" value="1"/>
</dbReference>
<dbReference type="eggNOG" id="ENOG502QSZ7">
    <property type="taxonomic scope" value="Eukaryota"/>
</dbReference>
<evidence type="ECO:0000256" key="4">
    <source>
        <dbReference type="ARBA" id="ARBA00023136"/>
    </source>
</evidence>
<dbReference type="FunFam" id="1.20.1250.20:FF:000308">
    <property type="entry name" value="MFS efflux transporter"/>
    <property type="match status" value="1"/>
</dbReference>
<feature type="transmembrane region" description="Helical" evidence="6">
    <location>
        <begin position="178"/>
        <end position="204"/>
    </location>
</feature>
<feature type="transmembrane region" description="Helical" evidence="6">
    <location>
        <begin position="429"/>
        <end position="452"/>
    </location>
</feature>
<feature type="compositionally biased region" description="Polar residues" evidence="5">
    <location>
        <begin position="54"/>
        <end position="66"/>
    </location>
</feature>
<evidence type="ECO:0000256" key="2">
    <source>
        <dbReference type="ARBA" id="ARBA00022692"/>
    </source>
</evidence>
<evidence type="ECO:0000259" key="7">
    <source>
        <dbReference type="PROSITE" id="PS50850"/>
    </source>
</evidence>
<accession>S3CTV6</accession>
<protein>
    <submittedName>
        <fullName evidence="8">MFS general substrate transporter</fullName>
    </submittedName>
</protein>
<keyword evidence="2 6" id="KW-0812">Transmembrane</keyword>
<dbReference type="SUPFAM" id="SSF103473">
    <property type="entry name" value="MFS general substrate transporter"/>
    <property type="match status" value="1"/>
</dbReference>
<dbReference type="FunFam" id="1.20.1250.20:FF:000286">
    <property type="entry name" value="MFS efflux transporter"/>
    <property type="match status" value="1"/>
</dbReference>
<feature type="region of interest" description="Disordered" evidence="5">
    <location>
        <begin position="48"/>
        <end position="67"/>
    </location>
</feature>
<keyword evidence="4 6" id="KW-0472">Membrane</keyword>
<dbReference type="KEGG" id="glz:GLAREA_00962"/>
<keyword evidence="9" id="KW-1185">Reference proteome</keyword>
<feature type="transmembrane region" description="Helical" evidence="6">
    <location>
        <begin position="370"/>
        <end position="389"/>
    </location>
</feature>
<feature type="transmembrane region" description="Helical" evidence="6">
    <location>
        <begin position="216"/>
        <end position="236"/>
    </location>
</feature>
<keyword evidence="3 6" id="KW-1133">Transmembrane helix</keyword>
<dbReference type="InterPro" id="IPR036259">
    <property type="entry name" value="MFS_trans_sf"/>
</dbReference>
<comment type="subcellular location">
    <subcellularLocation>
        <location evidence="1">Membrane</location>
        <topology evidence="1">Multi-pass membrane protein</topology>
    </subcellularLocation>
</comment>
<dbReference type="GO" id="GO:0016020">
    <property type="term" value="C:membrane"/>
    <property type="evidence" value="ECO:0007669"/>
    <property type="project" value="UniProtKB-SubCell"/>
</dbReference>
<dbReference type="OMA" id="SWIVTYV"/>
<feature type="transmembrane region" description="Helical" evidence="6">
    <location>
        <begin position="343"/>
        <end position="363"/>
    </location>
</feature>
<sequence>MTTSTTLTVEAHEGILSLPIPPQKIVPHDYPSVPTRSIELQRISGGGTLENHCDNQTDPTTEQSNIPPRDSVFDQKQTLWKPYMNRFRVIGCCLTGFANGMNDSAPGALISSIETHYGIGYGTVSTIFICNALGFIAAATFVNGLATRIGRGKTLIISESLLILAYTILAITPPFPVVALSFFISGIGMAINLAISQVFCASLANNTAIIGVYQGAYGIGGVVSPLIATLMISNGWIWSRFYILELGLASFNLFFASWSFWNYEKECEIALPAPTSDENISRQHSSKNLGRRWKSFKTLLKNKPTLLGSAFIFVYQGAEVAISGWIISFLVQFRHSDPSKVGYVTSGFWGGITLGRFTLSFLAHRIGERTFVLIATFGALILELTIWFIPSIPGASVFVALSGFLLGPIYPCAVHVLQKLIQPEMLISSLSVIGSLGSSGGAVAPFVTGILAQSVGTFVLHPVCIGLFVAMGVSWWVLPRVEKRDE</sequence>
<dbReference type="PANTHER" id="PTHR23514:SF6">
    <property type="entry name" value="MAJOR FACILITATOR SUPERFAMILY (MFS) PROFILE DOMAIN-CONTAINING PROTEIN"/>
    <property type="match status" value="1"/>
</dbReference>
<feature type="transmembrane region" description="Helical" evidence="6">
    <location>
        <begin position="154"/>
        <end position="172"/>
    </location>
</feature>
<dbReference type="PROSITE" id="PS50850">
    <property type="entry name" value="MFS"/>
    <property type="match status" value="1"/>
</dbReference>
<evidence type="ECO:0000256" key="5">
    <source>
        <dbReference type="SAM" id="MobiDB-lite"/>
    </source>
</evidence>
<gene>
    <name evidence="8" type="ORF">GLAREA_00962</name>
</gene>
<evidence type="ECO:0000256" key="3">
    <source>
        <dbReference type="ARBA" id="ARBA00022989"/>
    </source>
</evidence>
<feature type="transmembrane region" description="Helical" evidence="6">
    <location>
        <begin position="119"/>
        <end position="142"/>
    </location>
</feature>
<dbReference type="GO" id="GO:0022857">
    <property type="term" value="F:transmembrane transporter activity"/>
    <property type="evidence" value="ECO:0007669"/>
    <property type="project" value="InterPro"/>
</dbReference>
<dbReference type="InterPro" id="IPR051788">
    <property type="entry name" value="MFS_Transporter"/>
</dbReference>
<dbReference type="EMBL" id="KE145367">
    <property type="protein sequence ID" value="EPE29802.1"/>
    <property type="molecule type" value="Genomic_DNA"/>
</dbReference>
<proteinExistence type="predicted"/>
<feature type="transmembrane region" description="Helical" evidence="6">
    <location>
        <begin position="242"/>
        <end position="261"/>
    </location>
</feature>
<evidence type="ECO:0000256" key="1">
    <source>
        <dbReference type="ARBA" id="ARBA00004141"/>
    </source>
</evidence>